<gene>
    <name evidence="4" type="ORF">BDV96DRAFT_636736</name>
</gene>
<dbReference type="Pfam" id="PF25438">
    <property type="entry name" value="DUF7896"/>
    <property type="match status" value="1"/>
</dbReference>
<dbReference type="InterPro" id="IPR056884">
    <property type="entry name" value="NPHP3-like_N"/>
</dbReference>
<evidence type="ECO:0000259" key="3">
    <source>
        <dbReference type="PROSITE" id="PS50837"/>
    </source>
</evidence>
<feature type="domain" description="NACHT" evidence="3">
    <location>
        <begin position="308"/>
        <end position="447"/>
    </location>
</feature>
<dbReference type="EMBL" id="ML977347">
    <property type="protein sequence ID" value="KAF2108444.1"/>
    <property type="molecule type" value="Genomic_DNA"/>
</dbReference>
<dbReference type="InterPro" id="IPR007111">
    <property type="entry name" value="NACHT_NTPase"/>
</dbReference>
<dbReference type="PROSITE" id="PS50837">
    <property type="entry name" value="NACHT"/>
    <property type="match status" value="1"/>
</dbReference>
<reference evidence="4" key="1">
    <citation type="journal article" date="2020" name="Stud. Mycol.">
        <title>101 Dothideomycetes genomes: a test case for predicting lifestyles and emergence of pathogens.</title>
        <authorList>
            <person name="Haridas S."/>
            <person name="Albert R."/>
            <person name="Binder M."/>
            <person name="Bloem J."/>
            <person name="Labutti K."/>
            <person name="Salamov A."/>
            <person name="Andreopoulos B."/>
            <person name="Baker S."/>
            <person name="Barry K."/>
            <person name="Bills G."/>
            <person name="Bluhm B."/>
            <person name="Cannon C."/>
            <person name="Castanera R."/>
            <person name="Culley D."/>
            <person name="Daum C."/>
            <person name="Ezra D."/>
            <person name="Gonzalez J."/>
            <person name="Henrissat B."/>
            <person name="Kuo A."/>
            <person name="Liang C."/>
            <person name="Lipzen A."/>
            <person name="Lutzoni F."/>
            <person name="Magnuson J."/>
            <person name="Mondo S."/>
            <person name="Nolan M."/>
            <person name="Ohm R."/>
            <person name="Pangilinan J."/>
            <person name="Park H.-J."/>
            <person name="Ramirez L."/>
            <person name="Alfaro M."/>
            <person name="Sun H."/>
            <person name="Tritt A."/>
            <person name="Yoshinaga Y."/>
            <person name="Zwiers L.-H."/>
            <person name="Turgeon B."/>
            <person name="Goodwin S."/>
            <person name="Spatafora J."/>
            <person name="Crous P."/>
            <person name="Grigoriev I."/>
        </authorList>
    </citation>
    <scope>NUCLEOTIDE SEQUENCE</scope>
    <source>
        <strain evidence="4">CBS 627.86</strain>
    </source>
</reference>
<keyword evidence="1" id="KW-0677">Repeat</keyword>
<evidence type="ECO:0000256" key="2">
    <source>
        <dbReference type="SAM" id="MobiDB-lite"/>
    </source>
</evidence>
<dbReference type="Pfam" id="PF24809">
    <property type="entry name" value="DUF7708"/>
    <property type="match status" value="1"/>
</dbReference>
<evidence type="ECO:0000256" key="1">
    <source>
        <dbReference type="ARBA" id="ARBA00022737"/>
    </source>
</evidence>
<dbReference type="InterPro" id="IPR054471">
    <property type="entry name" value="GPIID_WHD"/>
</dbReference>
<protein>
    <recommendedName>
        <fullName evidence="3">NACHT domain-containing protein</fullName>
    </recommendedName>
</protein>
<dbReference type="OrthoDB" id="7464126at2759"/>
<name>A0A6A5YNZ7_9PLEO</name>
<dbReference type="InterPro" id="IPR013087">
    <property type="entry name" value="Znf_C2H2_type"/>
</dbReference>
<feature type="region of interest" description="Disordered" evidence="2">
    <location>
        <begin position="919"/>
        <end position="938"/>
    </location>
</feature>
<dbReference type="InterPro" id="IPR057218">
    <property type="entry name" value="DUF7896"/>
</dbReference>
<sequence length="1036" mass="116997">MSAQPGACHFAGTSLATPSPACPQLTPDAKRTFEAAFHKLERVVRTTSIDDYHEFRATSLRDVREAARAIERQMAARQCLRNLRRLDIFLGGLERYSKAIEVLCNGTPYLPWIWAPIKLTIQIASDYLSAFETLITAYSSIAECLPRFDRLGDALKSEPAFQNILATYYSDILEFHHRAYIYVKRPAWKLFFRSCWGRFDARFKSTLESLSRHARLVDNEAHAWDILKSQEWRQTSKERAEKEDAERAEGHLLSSLSWLENGMDSHDHRDTQENILSEHLCHRHTGSHEWIVRKDKFRAWHNTKRGQTILWLKGKPGSGKTILSASITQFLRQSNQSVVLFYFCSYASIGNNPSARILKSLASQVLRQKPELSSYVNAEYVTKGLAPSLQTLRELLPHLLSALNSTSIIIDGVDECHEVHHKDIVRELLSLTSEQVGGNVRLWVASRDTRFIQDLLHKKQAISLSEERDSVGTAINKFVGSRIAAMQSRFQDLDVGDVVVSNITKQIVEKAEGMFLWVRLVLDTLEDEVFSIHDLKAAVQVLPTSLEDFYERILVRVTSPHKPNRDKALQILQWVAFARRPVRSCEILNAIAFTTDRSTINQDTMLSKAVLKLCSPLIEQHADGVIQFVHFTVREFLVASTSSRPILELAISEYALCLSCISYLAFSAPILVNTNMISGAEEVTPAYTVMIDIAKGMHSLHLYAQEYWIEHLLSYLDACSAMSQRLHMEQVLFARLDVLVQLFSATQAIQSVASSSRNSIVAQGQRTMFLQSHPGLTAIVVHRRNHLAQQESDGTTIHDRSIFGDMLRAYHSNMAFLLGSHDFSGLSEEELRLFQETYGPTAITCRFSGCVYATLGFSSESLRNQHERSHRPKIFCSIPGCTYGLAFSSARALKNHQRECHSETEENFPIGVTLSRFSPTATSINSRPNRIRSSATATNATQPSIAISDWDGGSETIDVLAKQPCIDASEDKKFLAKSHLRRLHFHPRKRGRKGKNDTQRGAAGRDDPPMDYPKANWIKEIEVEKTDTFGVFTRGI</sequence>
<dbReference type="Pfam" id="PF24883">
    <property type="entry name" value="NPHP3_N"/>
    <property type="match status" value="1"/>
</dbReference>
<dbReference type="SMART" id="SM00355">
    <property type="entry name" value="ZnF_C2H2"/>
    <property type="match status" value="2"/>
</dbReference>
<feature type="compositionally biased region" description="Low complexity" evidence="2">
    <location>
        <begin position="923"/>
        <end position="934"/>
    </location>
</feature>
<dbReference type="Proteomes" id="UP000799770">
    <property type="component" value="Unassembled WGS sequence"/>
</dbReference>
<dbReference type="PANTHER" id="PTHR10039">
    <property type="entry name" value="AMELOGENIN"/>
    <property type="match status" value="1"/>
</dbReference>
<feature type="region of interest" description="Disordered" evidence="2">
    <location>
        <begin position="985"/>
        <end position="1013"/>
    </location>
</feature>
<dbReference type="InterPro" id="IPR027417">
    <property type="entry name" value="P-loop_NTPase"/>
</dbReference>
<dbReference type="Gene3D" id="3.40.50.300">
    <property type="entry name" value="P-loop containing nucleotide triphosphate hydrolases"/>
    <property type="match status" value="1"/>
</dbReference>
<dbReference type="SUPFAM" id="SSF52540">
    <property type="entry name" value="P-loop containing nucleoside triphosphate hydrolases"/>
    <property type="match status" value="1"/>
</dbReference>
<accession>A0A6A5YNZ7</accession>
<organism evidence="4 5">
    <name type="scientific">Lophiotrema nucula</name>
    <dbReference type="NCBI Taxonomy" id="690887"/>
    <lineage>
        <taxon>Eukaryota</taxon>
        <taxon>Fungi</taxon>
        <taxon>Dikarya</taxon>
        <taxon>Ascomycota</taxon>
        <taxon>Pezizomycotina</taxon>
        <taxon>Dothideomycetes</taxon>
        <taxon>Pleosporomycetidae</taxon>
        <taxon>Pleosporales</taxon>
        <taxon>Lophiotremataceae</taxon>
        <taxon>Lophiotrema</taxon>
    </lineage>
</organism>
<dbReference type="Pfam" id="PF22939">
    <property type="entry name" value="WHD_GPIID"/>
    <property type="match status" value="1"/>
</dbReference>
<feature type="compositionally biased region" description="Basic and acidic residues" evidence="2">
    <location>
        <begin position="994"/>
        <end position="1008"/>
    </location>
</feature>
<keyword evidence="5" id="KW-1185">Reference proteome</keyword>
<evidence type="ECO:0000313" key="5">
    <source>
        <dbReference type="Proteomes" id="UP000799770"/>
    </source>
</evidence>
<dbReference type="InterPro" id="IPR056125">
    <property type="entry name" value="DUF7708"/>
</dbReference>
<dbReference type="PANTHER" id="PTHR10039:SF14">
    <property type="entry name" value="NACHT DOMAIN-CONTAINING PROTEIN"/>
    <property type="match status" value="1"/>
</dbReference>
<evidence type="ECO:0000313" key="4">
    <source>
        <dbReference type="EMBL" id="KAF2108444.1"/>
    </source>
</evidence>
<proteinExistence type="predicted"/>
<dbReference type="AlphaFoldDB" id="A0A6A5YNZ7"/>